<comment type="caution">
    <text evidence="1">The sequence shown here is derived from an EMBL/GenBank/DDBJ whole genome shotgun (WGS) entry which is preliminary data.</text>
</comment>
<dbReference type="Pfam" id="PF19879">
    <property type="entry name" value="DUF6352"/>
    <property type="match status" value="2"/>
</dbReference>
<dbReference type="Proteomes" id="UP000288178">
    <property type="component" value="Unassembled WGS sequence"/>
</dbReference>
<dbReference type="InterPro" id="IPR045932">
    <property type="entry name" value="DUF6352"/>
</dbReference>
<dbReference type="RefSeq" id="WP_128195191.1">
    <property type="nucleotide sequence ID" value="NZ_SACT01000001.1"/>
</dbReference>
<gene>
    <name evidence="1" type="ORF">ENE75_02240</name>
</gene>
<name>A0A437K0D9_9BURK</name>
<sequence>MDPTLLWPACAPAHLTADDTGRTRPAAGWWQALLWRPELAPIDQSCHAERRLHAALLDDPLQPVDATRLARLRDADARESYGHFLAFRDAVQRAGTLEGWLLGLFRSGRIAVPPVFIDLVVQSVTWRLLADDQDAIHWRAAELLFRPQRVTRHEGRVLLGDRDTLDLGRDTQGFGDLGRLLAEAQAPLKRLEMTVLAPEQGAAYFARAAQPAQGTNFLLDLTHTLDRDLGHGLHFTLVHRHSGLGALAVVLTRWVQQLLGVKVTIEPLQRVDDPHWRWHLGLDAESTALLNDLYEGREVETTRQERLISLFRLRFADPAEMRADLAGAPVWMGLMADAQGVVKLKPQNLLLNLPLARDA</sequence>
<organism evidence="1 2">
    <name type="scientific">Rubrivivax albus</name>
    <dbReference type="NCBI Taxonomy" id="2499835"/>
    <lineage>
        <taxon>Bacteria</taxon>
        <taxon>Pseudomonadati</taxon>
        <taxon>Pseudomonadota</taxon>
        <taxon>Betaproteobacteria</taxon>
        <taxon>Burkholderiales</taxon>
        <taxon>Sphaerotilaceae</taxon>
        <taxon>Rubrivivax</taxon>
    </lineage>
</organism>
<evidence type="ECO:0000313" key="1">
    <source>
        <dbReference type="EMBL" id="RVT53733.1"/>
    </source>
</evidence>
<dbReference type="EMBL" id="SACT01000001">
    <property type="protein sequence ID" value="RVT53733.1"/>
    <property type="molecule type" value="Genomic_DNA"/>
</dbReference>
<protein>
    <submittedName>
        <fullName evidence="1">Uncharacterized protein</fullName>
    </submittedName>
</protein>
<evidence type="ECO:0000313" key="2">
    <source>
        <dbReference type="Proteomes" id="UP000288178"/>
    </source>
</evidence>
<dbReference type="OrthoDB" id="8557298at2"/>
<keyword evidence="2" id="KW-1185">Reference proteome</keyword>
<accession>A0A437K0D9</accession>
<reference evidence="1 2" key="1">
    <citation type="submission" date="2019-01" db="EMBL/GenBank/DDBJ databases">
        <authorList>
            <person name="Chen W.-M."/>
        </authorList>
    </citation>
    <scope>NUCLEOTIDE SEQUENCE [LARGE SCALE GENOMIC DNA]</scope>
    <source>
        <strain evidence="1 2">ICH-3</strain>
    </source>
</reference>
<dbReference type="AlphaFoldDB" id="A0A437K0D9"/>
<proteinExistence type="predicted"/>